<dbReference type="EMBL" id="AMZN01000026">
    <property type="protein sequence ID" value="ELR72248.1"/>
    <property type="molecule type" value="Genomic_DNA"/>
</dbReference>
<feature type="domain" description="HTH deoR-type" evidence="3">
    <location>
        <begin position="3"/>
        <end position="58"/>
    </location>
</feature>
<comment type="caution">
    <text evidence="4">The sequence shown here is derived from an EMBL/GenBank/DDBJ whole genome shotgun (WGS) entry which is preliminary data.</text>
</comment>
<dbReference type="Gene3D" id="1.10.10.10">
    <property type="entry name" value="Winged helix-like DNA-binding domain superfamily/Winged helix DNA-binding domain"/>
    <property type="match status" value="1"/>
</dbReference>
<dbReference type="Pfam" id="PF13280">
    <property type="entry name" value="WYL"/>
    <property type="match status" value="1"/>
</dbReference>
<reference evidence="4 5" key="1">
    <citation type="submission" date="2012-12" db="EMBL/GenBank/DDBJ databases">
        <title>Genome assembly of Fulvivirga imtechensis AK7.</title>
        <authorList>
            <person name="Nupur N."/>
            <person name="Khatri I."/>
            <person name="Kumar R."/>
            <person name="Subramanian S."/>
            <person name="Pinnaka A."/>
        </authorList>
    </citation>
    <scope>NUCLEOTIDE SEQUENCE [LARGE SCALE GENOMIC DNA]</scope>
    <source>
        <strain evidence="4 5">AK7</strain>
    </source>
</reference>
<dbReference type="PIRSF" id="PIRSF016838">
    <property type="entry name" value="PafC"/>
    <property type="match status" value="1"/>
</dbReference>
<dbReference type="AlphaFoldDB" id="L8JVQ2"/>
<dbReference type="InterPro" id="IPR013196">
    <property type="entry name" value="HTH_11"/>
</dbReference>
<dbReference type="InterPro" id="IPR026881">
    <property type="entry name" value="WYL_dom"/>
</dbReference>
<proteinExistence type="predicted"/>
<dbReference type="InterPro" id="IPR028349">
    <property type="entry name" value="PafC-like"/>
</dbReference>
<sequence>MNRIDRLSAILIQLQSKKVVTAQQVADRFEISLRTVYRDIRALEEAGVPIGAEAGKGYFIMEGYSLPPVSFSKDEAGAILLAAKLAEKNTDKSIQQHFENALFKIKSVLKTQEKDYLESLEEHIQVLQAPNQNRSEFPDHFLSDIQAALAENRVVSFEYYSNYKDQFNTREVEPLGLCFYSSHWHMIGYCRMRQDLRDFRTDRITKLKVLDEKYDPTNHQSYQLYLNNFMRGTDLKRVVIRFNAETIRYIGEQKYYMGWTDEKRVDGDLEMRFMTCNFRGFSRWLLMFGAKATVLYPQELIEEVQQISMETYEHYSKSLLVRNN</sequence>
<dbReference type="InterPro" id="IPR036390">
    <property type="entry name" value="WH_DNA-bd_sf"/>
</dbReference>
<dbReference type="STRING" id="1237149.C900_01802"/>
<dbReference type="eggNOG" id="COG2378">
    <property type="taxonomic scope" value="Bacteria"/>
</dbReference>
<dbReference type="Pfam" id="PF25583">
    <property type="entry name" value="WCX"/>
    <property type="match status" value="1"/>
</dbReference>
<name>L8JVQ2_9BACT</name>
<evidence type="ECO:0000313" key="4">
    <source>
        <dbReference type="EMBL" id="ELR72248.1"/>
    </source>
</evidence>
<dbReference type="PROSITE" id="PS51000">
    <property type="entry name" value="HTH_DEOR_2"/>
    <property type="match status" value="1"/>
</dbReference>
<evidence type="ECO:0000256" key="2">
    <source>
        <dbReference type="ARBA" id="ARBA00023163"/>
    </source>
</evidence>
<dbReference type="Pfam" id="PF08279">
    <property type="entry name" value="HTH_11"/>
    <property type="match status" value="1"/>
</dbReference>
<keyword evidence="2" id="KW-0804">Transcription</keyword>
<evidence type="ECO:0000313" key="5">
    <source>
        <dbReference type="Proteomes" id="UP000011135"/>
    </source>
</evidence>
<dbReference type="PANTHER" id="PTHR34580">
    <property type="match status" value="1"/>
</dbReference>
<dbReference type="SUPFAM" id="SSF46785">
    <property type="entry name" value="Winged helix' DNA-binding domain"/>
    <property type="match status" value="1"/>
</dbReference>
<evidence type="ECO:0000256" key="1">
    <source>
        <dbReference type="ARBA" id="ARBA00023015"/>
    </source>
</evidence>
<organism evidence="4 5">
    <name type="scientific">Fulvivirga imtechensis AK7</name>
    <dbReference type="NCBI Taxonomy" id="1237149"/>
    <lineage>
        <taxon>Bacteria</taxon>
        <taxon>Pseudomonadati</taxon>
        <taxon>Bacteroidota</taxon>
        <taxon>Cytophagia</taxon>
        <taxon>Cytophagales</taxon>
        <taxon>Fulvivirgaceae</taxon>
        <taxon>Fulvivirga</taxon>
    </lineage>
</organism>
<dbReference type="PROSITE" id="PS52050">
    <property type="entry name" value="WYL"/>
    <property type="match status" value="1"/>
</dbReference>
<dbReference type="GO" id="GO:0003700">
    <property type="term" value="F:DNA-binding transcription factor activity"/>
    <property type="evidence" value="ECO:0007669"/>
    <property type="project" value="InterPro"/>
</dbReference>
<dbReference type="InterPro" id="IPR051534">
    <property type="entry name" value="CBASS_pafABC_assoc_protein"/>
</dbReference>
<dbReference type="OrthoDB" id="9815009at2"/>
<dbReference type="InterPro" id="IPR057727">
    <property type="entry name" value="WCX_dom"/>
</dbReference>
<dbReference type="Proteomes" id="UP000011135">
    <property type="component" value="Unassembled WGS sequence"/>
</dbReference>
<evidence type="ECO:0000259" key="3">
    <source>
        <dbReference type="PROSITE" id="PS51000"/>
    </source>
</evidence>
<accession>L8JVQ2</accession>
<dbReference type="RefSeq" id="WP_009579244.1">
    <property type="nucleotide sequence ID" value="NZ_AMZN01000026.1"/>
</dbReference>
<keyword evidence="5" id="KW-1185">Reference proteome</keyword>
<dbReference type="InterPro" id="IPR001034">
    <property type="entry name" value="DeoR_HTH"/>
</dbReference>
<protein>
    <submittedName>
        <fullName evidence="4">Transcriptional regulator, putative</fullName>
    </submittedName>
</protein>
<keyword evidence="1" id="KW-0805">Transcription regulation</keyword>
<gene>
    <name evidence="4" type="ORF">C900_01802</name>
</gene>
<dbReference type="InterPro" id="IPR036388">
    <property type="entry name" value="WH-like_DNA-bd_sf"/>
</dbReference>
<dbReference type="PANTHER" id="PTHR34580:SF1">
    <property type="entry name" value="PROTEIN PAFC"/>
    <property type="match status" value="1"/>
</dbReference>